<dbReference type="RefSeq" id="WP_060202435.1">
    <property type="nucleotide sequence ID" value="NZ_LPJS01000013.1"/>
</dbReference>
<evidence type="ECO:0000313" key="2">
    <source>
        <dbReference type="Proteomes" id="UP000063236"/>
    </source>
</evidence>
<proteinExistence type="predicted"/>
<accession>A0AAW3P8Z1</accession>
<sequence length="109" mass="12364">MVVFFALMPNGEDRDLFYRARGFSPLVQSVRAPARSVQHRLKRSVHFGGIDVLTRAPRLHGGCPAARDELALLASPCDGLAQRRLHEHRQRLVFRQHGFRVLKQALTDP</sequence>
<protein>
    <submittedName>
        <fullName evidence="1">Uncharacterized protein</fullName>
    </submittedName>
</protein>
<comment type="caution">
    <text evidence="1">The sequence shown here is derived from an EMBL/GenBank/DDBJ whole genome shotgun (WGS) entry which is preliminary data.</text>
</comment>
<organism evidence="1 2">
    <name type="scientific">Burkholderia diffusa</name>
    <dbReference type="NCBI Taxonomy" id="488732"/>
    <lineage>
        <taxon>Bacteria</taxon>
        <taxon>Pseudomonadati</taxon>
        <taxon>Pseudomonadota</taxon>
        <taxon>Betaproteobacteria</taxon>
        <taxon>Burkholderiales</taxon>
        <taxon>Burkholderiaceae</taxon>
        <taxon>Burkholderia</taxon>
        <taxon>Burkholderia cepacia complex</taxon>
    </lineage>
</organism>
<reference evidence="1 2" key="1">
    <citation type="submission" date="2015-11" db="EMBL/GenBank/DDBJ databases">
        <title>Expanding the genomic diversity of Burkholderia species for the development of highly accurate diagnostics.</title>
        <authorList>
            <person name="Sahl J."/>
            <person name="Keim P."/>
            <person name="Wagner D."/>
        </authorList>
    </citation>
    <scope>NUCLEOTIDE SEQUENCE [LARGE SCALE GENOMIC DNA]</scope>
    <source>
        <strain evidence="1 2">MSMB378WGS</strain>
    </source>
</reference>
<dbReference type="EMBL" id="LPJV01000061">
    <property type="protein sequence ID" value="KWF45505.1"/>
    <property type="molecule type" value="Genomic_DNA"/>
</dbReference>
<dbReference type="Proteomes" id="UP000063236">
    <property type="component" value="Unassembled WGS sequence"/>
</dbReference>
<dbReference type="AlphaFoldDB" id="A0AAW3P8Z1"/>
<gene>
    <name evidence="1" type="ORF">WL88_28565</name>
</gene>
<name>A0AAW3P8Z1_9BURK</name>
<evidence type="ECO:0000313" key="1">
    <source>
        <dbReference type="EMBL" id="KWF45505.1"/>
    </source>
</evidence>